<comment type="catalytic activity">
    <reaction evidence="9">
        <text>4-amino-4-deoxychorismate = 4-aminobenzoate + pyruvate + H(+)</text>
        <dbReference type="Rhea" id="RHEA:16201"/>
        <dbReference type="ChEBI" id="CHEBI:15361"/>
        <dbReference type="ChEBI" id="CHEBI:15378"/>
        <dbReference type="ChEBI" id="CHEBI:17836"/>
        <dbReference type="ChEBI" id="CHEBI:58406"/>
        <dbReference type="EC" id="4.1.3.38"/>
    </reaction>
</comment>
<evidence type="ECO:0000256" key="14">
    <source>
        <dbReference type="RuleBase" id="RU004516"/>
    </source>
</evidence>
<dbReference type="NCBIfam" id="NF004761">
    <property type="entry name" value="PRK06092.1"/>
    <property type="match status" value="1"/>
</dbReference>
<keyword evidence="4 14" id="KW-0663">Pyridoxal phosphate</keyword>
<dbReference type="NCBIfam" id="TIGR03461">
    <property type="entry name" value="pabC_Proteo"/>
    <property type="match status" value="1"/>
</dbReference>
<evidence type="ECO:0000256" key="9">
    <source>
        <dbReference type="ARBA" id="ARBA00049529"/>
    </source>
</evidence>
<evidence type="ECO:0000256" key="6">
    <source>
        <dbReference type="ARBA" id="ARBA00023239"/>
    </source>
</evidence>
<dbReference type="Pfam" id="PF01063">
    <property type="entry name" value="Aminotran_4"/>
    <property type="match status" value="1"/>
</dbReference>
<gene>
    <name evidence="15" type="ORF">HHS_06860</name>
</gene>
<dbReference type="Proteomes" id="UP000016900">
    <property type="component" value="Chromosome"/>
</dbReference>
<dbReference type="InterPro" id="IPR050571">
    <property type="entry name" value="Class-IV_PLP-Dep_Aminotrnsfr"/>
</dbReference>
<dbReference type="FunFam" id="3.20.10.10:FF:000002">
    <property type="entry name" value="D-alanine aminotransferase"/>
    <property type="match status" value="1"/>
</dbReference>
<dbReference type="EC" id="4.1.3.38" evidence="8 12"/>
<dbReference type="PROSITE" id="PS00770">
    <property type="entry name" value="AA_TRANSFER_CLASS_4"/>
    <property type="match status" value="1"/>
</dbReference>
<dbReference type="AlphaFoldDB" id="U3U3C9"/>
<comment type="function">
    <text evidence="10">Involved in the biosynthesis of p-aminobenzoate (PABA), a precursor of tetrahydrofolate. Converts 4-amino-4-deoxychorismate into 4-aminobenzoate (PABA) and pyruvate.</text>
</comment>
<dbReference type="OrthoDB" id="9805628at2"/>
<sequence>MWVNGKKKVEALEYSRALQFGDGCFTTIAVISGKALMLKAHLKRLRENCERLLMNDPDFIKLENEINSIAVKQKKAVLKVILITSDGMNGRGYSRGCNHASTRIILLLPWPTHYIKLQKTGVRLFTSPIRLARNPFFAGMKHLNRLEQVLIRQHIDYKGGDEALVLDTKGIVIECCTANLFWRKQNDIYTPCLNESGVEGIMRNYFITQLVASGQVCNIANYSREDVLQADEVTICNALMPVLPVYAIDNVYFNTGLLYKQFYETCCKYYNLHCNDHD</sequence>
<dbReference type="PANTHER" id="PTHR42743:SF2">
    <property type="entry name" value="AMINODEOXYCHORISMATE LYASE"/>
    <property type="match status" value="1"/>
</dbReference>
<evidence type="ECO:0000313" key="15">
    <source>
        <dbReference type="EMBL" id="BAO00656.1"/>
    </source>
</evidence>
<organism evidence="15 16">
    <name type="scientific">Candidatus Pantoea carbekii</name>
    <dbReference type="NCBI Taxonomy" id="1235990"/>
    <lineage>
        <taxon>Bacteria</taxon>
        <taxon>Pseudomonadati</taxon>
        <taxon>Pseudomonadota</taxon>
        <taxon>Gammaproteobacteria</taxon>
        <taxon>Enterobacterales</taxon>
        <taxon>Erwiniaceae</taxon>
        <taxon>Pantoea</taxon>
    </lineage>
</organism>
<evidence type="ECO:0000256" key="3">
    <source>
        <dbReference type="ARBA" id="ARBA00011738"/>
    </source>
</evidence>
<evidence type="ECO:0000313" key="16">
    <source>
        <dbReference type="Proteomes" id="UP000016900"/>
    </source>
</evidence>
<accession>U3U3C9</accession>
<dbReference type="InterPro" id="IPR017824">
    <property type="entry name" value="Aminodeoxychorismate_lyase_IV"/>
</dbReference>
<evidence type="ECO:0000256" key="13">
    <source>
        <dbReference type="RuleBase" id="RU004106"/>
    </source>
</evidence>
<dbReference type="GO" id="GO:0008696">
    <property type="term" value="F:4-amino-4-deoxychorismate lyase activity"/>
    <property type="evidence" value="ECO:0007669"/>
    <property type="project" value="UniProtKB-UniRule"/>
</dbReference>
<dbReference type="InterPro" id="IPR043132">
    <property type="entry name" value="BCAT-like_C"/>
</dbReference>
<reference evidence="15 16" key="1">
    <citation type="submission" date="2012-10" db="EMBL/GenBank/DDBJ databases">
        <title>Genome sequence of the symbiont of the pentatomidae stink bug Halyomorpha halys.</title>
        <authorList>
            <person name="Kobayashi H."/>
            <person name="Fujii-Muramatsu R."/>
            <person name="Takeishi K."/>
            <person name="Noda H."/>
        </authorList>
    </citation>
    <scope>NUCLEOTIDE SEQUENCE [LARGE SCALE GENOMIC DNA]</scope>
</reference>
<evidence type="ECO:0000256" key="12">
    <source>
        <dbReference type="NCBIfam" id="TIGR03461"/>
    </source>
</evidence>
<evidence type="ECO:0000256" key="1">
    <source>
        <dbReference type="ARBA" id="ARBA00001933"/>
    </source>
</evidence>
<comment type="cofactor">
    <cofactor evidence="1 14">
        <name>pyridoxal 5'-phosphate</name>
        <dbReference type="ChEBI" id="CHEBI:597326"/>
    </cofactor>
</comment>
<dbReference type="Gene3D" id="3.30.470.10">
    <property type="match status" value="1"/>
</dbReference>
<dbReference type="GO" id="GO:0008153">
    <property type="term" value="P:4-aminobenzoate biosynthetic process"/>
    <property type="evidence" value="ECO:0007669"/>
    <property type="project" value="UniProtKB-UniRule"/>
</dbReference>
<dbReference type="InterPro" id="IPR043131">
    <property type="entry name" value="BCAT-like_N"/>
</dbReference>
<keyword evidence="6" id="KW-0456">Lyase</keyword>
<dbReference type="GO" id="GO:0030170">
    <property type="term" value="F:pyridoxal phosphate binding"/>
    <property type="evidence" value="ECO:0007669"/>
    <property type="project" value="InterPro"/>
</dbReference>
<dbReference type="PATRIC" id="fig|1235990.3.peg.682"/>
<evidence type="ECO:0000256" key="11">
    <source>
        <dbReference type="ARBA" id="ARBA00069174"/>
    </source>
</evidence>
<dbReference type="GO" id="GO:0005829">
    <property type="term" value="C:cytosol"/>
    <property type="evidence" value="ECO:0007669"/>
    <property type="project" value="TreeGrafter"/>
</dbReference>
<comment type="subunit">
    <text evidence="3">Homodimer.</text>
</comment>
<dbReference type="Gene3D" id="3.20.10.10">
    <property type="entry name" value="D-amino Acid Aminotransferase, subunit A, domain 2"/>
    <property type="match status" value="1"/>
</dbReference>
<evidence type="ECO:0000256" key="7">
    <source>
        <dbReference type="ARBA" id="ARBA00035633"/>
    </source>
</evidence>
<dbReference type="STRING" id="1235990.BMSBPS_0316"/>
<comment type="pathway">
    <text evidence="7">Cofactor biosynthesis; tetrahydrofolate biosynthesis; 4-aminobenzoate from chorismate: step 2/2.</text>
</comment>
<name>U3U3C9_9GAMM</name>
<evidence type="ECO:0000256" key="10">
    <source>
        <dbReference type="ARBA" id="ARBA00054027"/>
    </source>
</evidence>
<dbReference type="GO" id="GO:0046656">
    <property type="term" value="P:folic acid biosynthetic process"/>
    <property type="evidence" value="ECO:0007669"/>
    <property type="project" value="UniProtKB-KW"/>
</dbReference>
<dbReference type="EMBL" id="AP012554">
    <property type="protein sequence ID" value="BAO00656.1"/>
    <property type="molecule type" value="Genomic_DNA"/>
</dbReference>
<dbReference type="InterPro" id="IPR036038">
    <property type="entry name" value="Aminotransferase-like"/>
</dbReference>
<evidence type="ECO:0000256" key="8">
    <source>
        <dbReference type="ARBA" id="ARBA00035676"/>
    </source>
</evidence>
<comment type="similarity">
    <text evidence="2 13">Belongs to the class-IV pyridoxal-phosphate-dependent aminotransferase family.</text>
</comment>
<dbReference type="PANTHER" id="PTHR42743">
    <property type="entry name" value="AMINO-ACID AMINOTRANSFERASE"/>
    <property type="match status" value="1"/>
</dbReference>
<protein>
    <recommendedName>
        <fullName evidence="11 12">Aminodeoxychorismate lyase</fullName>
        <ecNumber evidence="8 12">4.1.3.38</ecNumber>
    </recommendedName>
</protein>
<dbReference type="SUPFAM" id="SSF56752">
    <property type="entry name" value="D-aminoacid aminotransferase-like PLP-dependent enzymes"/>
    <property type="match status" value="1"/>
</dbReference>
<dbReference type="KEGG" id="hhs:HHS_06860"/>
<keyword evidence="16" id="KW-1185">Reference proteome</keyword>
<evidence type="ECO:0000256" key="5">
    <source>
        <dbReference type="ARBA" id="ARBA00022909"/>
    </source>
</evidence>
<evidence type="ECO:0000256" key="2">
    <source>
        <dbReference type="ARBA" id="ARBA00009320"/>
    </source>
</evidence>
<dbReference type="eggNOG" id="COG0115">
    <property type="taxonomic scope" value="Bacteria"/>
</dbReference>
<evidence type="ECO:0000256" key="4">
    <source>
        <dbReference type="ARBA" id="ARBA00022898"/>
    </source>
</evidence>
<proteinExistence type="inferred from homology"/>
<dbReference type="InterPro" id="IPR018300">
    <property type="entry name" value="Aminotrans_IV_CS"/>
</dbReference>
<dbReference type="InterPro" id="IPR001544">
    <property type="entry name" value="Aminotrans_IV"/>
</dbReference>
<keyword evidence="5" id="KW-0289">Folate biosynthesis</keyword>